<gene>
    <name evidence="2" type="ORF">TNIN_120261</name>
</gene>
<keyword evidence="3" id="KW-1185">Reference proteome</keyword>
<feature type="compositionally biased region" description="Low complexity" evidence="1">
    <location>
        <begin position="46"/>
        <end position="55"/>
    </location>
</feature>
<proteinExistence type="predicted"/>
<feature type="compositionally biased region" description="Polar residues" evidence="1">
    <location>
        <begin position="108"/>
        <end position="125"/>
    </location>
</feature>
<sequence>MLRPIQRVYPLEVQSTETPDDPLNDCTFTNPISSISSDMLSDPNDSSSVLPRVSSSPSIERYGYVIILVLFHLSKGGRSLNHRKLTNHSYLNRRDLPPAPLGFPPQATPSTPEKPQGELQCQTRG</sequence>
<evidence type="ECO:0000256" key="1">
    <source>
        <dbReference type="SAM" id="MobiDB-lite"/>
    </source>
</evidence>
<feature type="region of interest" description="Disordered" evidence="1">
    <location>
        <begin position="1"/>
        <end position="55"/>
    </location>
</feature>
<evidence type="ECO:0000313" key="3">
    <source>
        <dbReference type="Proteomes" id="UP000886998"/>
    </source>
</evidence>
<name>A0A8X6M5R8_9ARAC</name>
<dbReference type="Proteomes" id="UP000886998">
    <property type="component" value="Unassembled WGS sequence"/>
</dbReference>
<dbReference type="AlphaFoldDB" id="A0A8X6M5R8"/>
<protein>
    <submittedName>
        <fullName evidence="2">Uncharacterized protein</fullName>
    </submittedName>
</protein>
<organism evidence="2 3">
    <name type="scientific">Trichonephila inaurata madagascariensis</name>
    <dbReference type="NCBI Taxonomy" id="2747483"/>
    <lineage>
        <taxon>Eukaryota</taxon>
        <taxon>Metazoa</taxon>
        <taxon>Ecdysozoa</taxon>
        <taxon>Arthropoda</taxon>
        <taxon>Chelicerata</taxon>
        <taxon>Arachnida</taxon>
        <taxon>Araneae</taxon>
        <taxon>Araneomorphae</taxon>
        <taxon>Entelegynae</taxon>
        <taxon>Araneoidea</taxon>
        <taxon>Nephilidae</taxon>
        <taxon>Trichonephila</taxon>
        <taxon>Trichonephila inaurata</taxon>
    </lineage>
</organism>
<feature type="compositionally biased region" description="Polar residues" evidence="1">
    <location>
        <begin position="26"/>
        <end position="45"/>
    </location>
</feature>
<evidence type="ECO:0000313" key="2">
    <source>
        <dbReference type="EMBL" id="GFS30036.1"/>
    </source>
</evidence>
<accession>A0A8X6M5R8</accession>
<feature type="compositionally biased region" description="Pro residues" evidence="1">
    <location>
        <begin position="97"/>
        <end position="107"/>
    </location>
</feature>
<comment type="caution">
    <text evidence="2">The sequence shown here is derived from an EMBL/GenBank/DDBJ whole genome shotgun (WGS) entry which is preliminary data.</text>
</comment>
<reference evidence="2" key="1">
    <citation type="submission" date="2020-08" db="EMBL/GenBank/DDBJ databases">
        <title>Multicomponent nature underlies the extraordinary mechanical properties of spider dragline silk.</title>
        <authorList>
            <person name="Kono N."/>
            <person name="Nakamura H."/>
            <person name="Mori M."/>
            <person name="Yoshida Y."/>
            <person name="Ohtoshi R."/>
            <person name="Malay A.D."/>
            <person name="Moran D.A.P."/>
            <person name="Tomita M."/>
            <person name="Numata K."/>
            <person name="Arakawa K."/>
        </authorList>
    </citation>
    <scope>NUCLEOTIDE SEQUENCE</scope>
</reference>
<dbReference type="EMBL" id="BMAV01024092">
    <property type="protein sequence ID" value="GFS30036.1"/>
    <property type="molecule type" value="Genomic_DNA"/>
</dbReference>
<feature type="region of interest" description="Disordered" evidence="1">
    <location>
        <begin position="91"/>
        <end position="125"/>
    </location>
</feature>